<dbReference type="Proteomes" id="UP000314294">
    <property type="component" value="Unassembled WGS sequence"/>
</dbReference>
<feature type="region of interest" description="Disordered" evidence="1">
    <location>
        <begin position="63"/>
        <end position="82"/>
    </location>
</feature>
<reference evidence="2 3" key="1">
    <citation type="submission" date="2019-03" db="EMBL/GenBank/DDBJ databases">
        <title>First draft genome of Liparis tanakae, snailfish: a comprehensive survey of snailfish specific genes.</title>
        <authorList>
            <person name="Kim W."/>
            <person name="Song I."/>
            <person name="Jeong J.-H."/>
            <person name="Kim D."/>
            <person name="Kim S."/>
            <person name="Ryu S."/>
            <person name="Song J.Y."/>
            <person name="Lee S.K."/>
        </authorList>
    </citation>
    <scope>NUCLEOTIDE SEQUENCE [LARGE SCALE GENOMIC DNA]</scope>
    <source>
        <tissue evidence="2">Muscle</tissue>
    </source>
</reference>
<sequence>MTLVNCQQSNGQWERIGLETNRRNRTASGTPESPLRTFTCKCVRPNSSKQWQQELIDLYRLNPQHRPDEGHHAQLHREVYPR</sequence>
<dbReference type="EMBL" id="SRLO01000154">
    <property type="protein sequence ID" value="TNN71098.1"/>
    <property type="molecule type" value="Genomic_DNA"/>
</dbReference>
<accession>A0A4Z2HZJ9</accession>
<evidence type="ECO:0000313" key="3">
    <source>
        <dbReference type="Proteomes" id="UP000314294"/>
    </source>
</evidence>
<proteinExistence type="predicted"/>
<protein>
    <submittedName>
        <fullName evidence="2">Uncharacterized protein</fullName>
    </submittedName>
</protein>
<feature type="region of interest" description="Disordered" evidence="1">
    <location>
        <begin position="15"/>
        <end position="35"/>
    </location>
</feature>
<name>A0A4Z2HZJ9_9TELE</name>
<keyword evidence="3" id="KW-1185">Reference proteome</keyword>
<evidence type="ECO:0000256" key="1">
    <source>
        <dbReference type="SAM" id="MobiDB-lite"/>
    </source>
</evidence>
<feature type="compositionally biased region" description="Basic and acidic residues" evidence="1">
    <location>
        <begin position="65"/>
        <end position="82"/>
    </location>
</feature>
<dbReference type="AlphaFoldDB" id="A0A4Z2HZJ9"/>
<gene>
    <name evidence="2" type="ORF">EYF80_018618</name>
</gene>
<evidence type="ECO:0000313" key="2">
    <source>
        <dbReference type="EMBL" id="TNN71098.1"/>
    </source>
</evidence>
<organism evidence="2 3">
    <name type="scientific">Liparis tanakae</name>
    <name type="common">Tanaka's snailfish</name>
    <dbReference type="NCBI Taxonomy" id="230148"/>
    <lineage>
        <taxon>Eukaryota</taxon>
        <taxon>Metazoa</taxon>
        <taxon>Chordata</taxon>
        <taxon>Craniata</taxon>
        <taxon>Vertebrata</taxon>
        <taxon>Euteleostomi</taxon>
        <taxon>Actinopterygii</taxon>
        <taxon>Neopterygii</taxon>
        <taxon>Teleostei</taxon>
        <taxon>Neoteleostei</taxon>
        <taxon>Acanthomorphata</taxon>
        <taxon>Eupercaria</taxon>
        <taxon>Perciformes</taxon>
        <taxon>Cottioidei</taxon>
        <taxon>Cottales</taxon>
        <taxon>Liparidae</taxon>
        <taxon>Liparis</taxon>
    </lineage>
</organism>
<comment type="caution">
    <text evidence="2">The sequence shown here is derived from an EMBL/GenBank/DDBJ whole genome shotgun (WGS) entry which is preliminary data.</text>
</comment>